<feature type="active site" evidence="7">
    <location>
        <position position="436"/>
    </location>
</feature>
<dbReference type="HAMAP" id="MF_00028">
    <property type="entry name" value="CobQ"/>
    <property type="match status" value="1"/>
</dbReference>
<name>A0A9X1Y9G1_9PROT</name>
<keyword evidence="5 7" id="KW-0315">Glutamine amidotransferase</keyword>
<dbReference type="GO" id="GO:0003824">
    <property type="term" value="F:catalytic activity"/>
    <property type="evidence" value="ECO:0007669"/>
    <property type="project" value="InterPro"/>
</dbReference>
<dbReference type="InterPro" id="IPR027417">
    <property type="entry name" value="P-loop_NTPase"/>
</dbReference>
<evidence type="ECO:0000256" key="2">
    <source>
        <dbReference type="ARBA" id="ARBA00006205"/>
    </source>
</evidence>
<evidence type="ECO:0000313" key="10">
    <source>
        <dbReference type="EMBL" id="MCK8785542.1"/>
    </source>
</evidence>
<feature type="domain" description="CobB/CobQ-like glutamine amidotransferase" evidence="9">
    <location>
        <begin position="258"/>
        <end position="442"/>
    </location>
</feature>
<dbReference type="Gene3D" id="3.40.50.880">
    <property type="match status" value="1"/>
</dbReference>
<dbReference type="SUPFAM" id="SSF52317">
    <property type="entry name" value="Class I glutamine amidotransferase-like"/>
    <property type="match status" value="1"/>
</dbReference>
<evidence type="ECO:0000256" key="1">
    <source>
        <dbReference type="ARBA" id="ARBA00004953"/>
    </source>
</evidence>
<dbReference type="Proteomes" id="UP001139516">
    <property type="component" value="Unassembled WGS sequence"/>
</dbReference>
<dbReference type="InterPro" id="IPR004459">
    <property type="entry name" value="CobQ_synth"/>
</dbReference>
<organism evidence="10 11">
    <name type="scientific">Roseomonas acroporae</name>
    <dbReference type="NCBI Taxonomy" id="2937791"/>
    <lineage>
        <taxon>Bacteria</taxon>
        <taxon>Pseudomonadati</taxon>
        <taxon>Pseudomonadota</taxon>
        <taxon>Alphaproteobacteria</taxon>
        <taxon>Acetobacterales</taxon>
        <taxon>Roseomonadaceae</taxon>
        <taxon>Roseomonas</taxon>
    </lineage>
</organism>
<comment type="function">
    <text evidence="6 7">Catalyzes amidations at positions B, D, E, and G on adenosylcobyrinic A,C-diamide. NH(2) groups are provided by glutamine, and one molecule of ATP is hydrogenolyzed for each amidation.</text>
</comment>
<evidence type="ECO:0000259" key="8">
    <source>
        <dbReference type="Pfam" id="PF01656"/>
    </source>
</evidence>
<dbReference type="Pfam" id="PF01656">
    <property type="entry name" value="CbiA"/>
    <property type="match status" value="1"/>
</dbReference>
<comment type="similarity">
    <text evidence="2 7">Belongs to the CobB/CobQ family. CobQ subfamily.</text>
</comment>
<accession>A0A9X1Y9G1</accession>
<evidence type="ECO:0000259" key="9">
    <source>
        <dbReference type="Pfam" id="PF07685"/>
    </source>
</evidence>
<evidence type="ECO:0000256" key="7">
    <source>
        <dbReference type="HAMAP-Rule" id="MF_00028"/>
    </source>
</evidence>
<protein>
    <recommendedName>
        <fullName evidence="3 7">Cobyric acid synthase</fullName>
    </recommendedName>
</protein>
<dbReference type="EMBL" id="JALPRX010000060">
    <property type="protein sequence ID" value="MCK8785542.1"/>
    <property type="molecule type" value="Genomic_DNA"/>
</dbReference>
<dbReference type="SUPFAM" id="SSF52540">
    <property type="entry name" value="P-loop containing nucleoside triphosphate hydrolases"/>
    <property type="match status" value="1"/>
</dbReference>
<dbReference type="InterPro" id="IPR011698">
    <property type="entry name" value="GATase_3"/>
</dbReference>
<evidence type="ECO:0000313" key="11">
    <source>
        <dbReference type="Proteomes" id="UP001139516"/>
    </source>
</evidence>
<dbReference type="GO" id="GO:0009236">
    <property type="term" value="P:cobalamin biosynthetic process"/>
    <property type="evidence" value="ECO:0007669"/>
    <property type="project" value="UniProtKB-UniRule"/>
</dbReference>
<dbReference type="PROSITE" id="PS51274">
    <property type="entry name" value="GATASE_COBBQ"/>
    <property type="match status" value="1"/>
</dbReference>
<keyword evidence="11" id="KW-1185">Reference proteome</keyword>
<dbReference type="NCBIfam" id="NF001989">
    <property type="entry name" value="PRK00784.1"/>
    <property type="match status" value="1"/>
</dbReference>
<dbReference type="PANTHER" id="PTHR21343:SF1">
    <property type="entry name" value="COBYRIC ACID SYNTHASE"/>
    <property type="match status" value="1"/>
</dbReference>
<gene>
    <name evidence="7" type="primary">cobQ</name>
    <name evidence="10" type="ORF">M0638_14220</name>
</gene>
<dbReference type="PANTHER" id="PTHR21343">
    <property type="entry name" value="DETHIOBIOTIN SYNTHETASE"/>
    <property type="match status" value="1"/>
</dbReference>
<feature type="active site" description="Nucleophile" evidence="7">
    <location>
        <position position="338"/>
    </location>
</feature>
<comment type="caution">
    <text evidence="10">The sequence shown here is derived from an EMBL/GenBank/DDBJ whole genome shotgun (WGS) entry which is preliminary data.</text>
</comment>
<dbReference type="Gene3D" id="3.40.50.300">
    <property type="entry name" value="P-loop containing nucleotide triphosphate hydrolases"/>
    <property type="match status" value="1"/>
</dbReference>
<dbReference type="CDD" id="cd01750">
    <property type="entry name" value="GATase1_CobQ"/>
    <property type="match status" value="1"/>
</dbReference>
<dbReference type="AlphaFoldDB" id="A0A9X1Y9G1"/>
<proteinExistence type="inferred from homology"/>
<dbReference type="Pfam" id="PF07685">
    <property type="entry name" value="GATase_3"/>
    <property type="match status" value="1"/>
</dbReference>
<evidence type="ECO:0000256" key="6">
    <source>
        <dbReference type="ARBA" id="ARBA00025166"/>
    </source>
</evidence>
<reference evidence="10" key="1">
    <citation type="submission" date="2022-04" db="EMBL/GenBank/DDBJ databases">
        <title>Roseomonas acroporae sp. nov., isolated from coral Acropora digitifera.</title>
        <authorList>
            <person name="Sun H."/>
        </authorList>
    </citation>
    <scope>NUCLEOTIDE SEQUENCE</scope>
    <source>
        <strain evidence="10">NAR14</strain>
    </source>
</reference>
<dbReference type="GO" id="GO:0015420">
    <property type="term" value="F:ABC-type vitamin B12 transporter activity"/>
    <property type="evidence" value="ECO:0007669"/>
    <property type="project" value="UniProtKB-UniRule"/>
</dbReference>
<dbReference type="InterPro" id="IPR033949">
    <property type="entry name" value="CobQ_GATase1"/>
</dbReference>
<keyword evidence="4 7" id="KW-0169">Cobalamin biosynthesis</keyword>
<feature type="domain" description="CobQ/CobB/MinD/ParA nucleotide binding" evidence="8">
    <location>
        <begin position="8"/>
        <end position="239"/>
    </location>
</feature>
<evidence type="ECO:0000256" key="3">
    <source>
        <dbReference type="ARBA" id="ARBA00019833"/>
    </source>
</evidence>
<evidence type="ECO:0000256" key="4">
    <source>
        <dbReference type="ARBA" id="ARBA00022573"/>
    </source>
</evidence>
<dbReference type="InterPro" id="IPR029062">
    <property type="entry name" value="Class_I_gatase-like"/>
</dbReference>
<evidence type="ECO:0000256" key="5">
    <source>
        <dbReference type="ARBA" id="ARBA00022962"/>
    </source>
</evidence>
<dbReference type="RefSeq" id="WP_248667666.1">
    <property type="nucleotide sequence ID" value="NZ_JALPRX010000060.1"/>
</dbReference>
<dbReference type="InterPro" id="IPR002586">
    <property type="entry name" value="CobQ/CobB/MinD/ParA_Nub-bd_dom"/>
</dbReference>
<sequence length="490" mass="50588">MSPARALMLQGTGSSVGKSLLVAGLARAYTRRGLAVRPFKPQNMSNNAAVTAEGGEIGRAQALQARAAGVEPSVHMNPVLLKPQSETGAQVVVQGRVHATARARDYQAMKPSLLPYVLDSFARLRAEAGLVLVEGAGSASEINLRDGDIANMGFSRATDTPVVLVGDIDRGGVIASLVGTRAVLPPEDAAMIRGFIVNRMRGDASLFADGMAAIAARTGWAPLGLVPFFPGARRLPAEDAQDLLDHLPASPGGGGRCRVAVPILPRISNFDDLDPLAAEPGIELVPLRSGTPLPADCALVILPGSKATIADLAALRAEGWDVDILAHRRRGGAVLGLCGGYQMLGRRIADPDGMEGPPGAVDGLGLLDVETVLGGDKSLRRVTGASVADGVPVAGYEMHIGRTAGPDTARPLLRLAGGRADGAVSADGRVAGTYLHGLFTADAQRAAWIARLGAAPSAHRHEASVEAALDGLAAHLERHCDLDALLRLAA</sequence>
<dbReference type="NCBIfam" id="TIGR00313">
    <property type="entry name" value="cobQ"/>
    <property type="match status" value="1"/>
</dbReference>
<comment type="pathway">
    <text evidence="1 7">Cofactor biosynthesis; adenosylcobalamin biosynthesis.</text>
</comment>